<dbReference type="PROSITE" id="PS51257">
    <property type="entry name" value="PROKAR_LIPOPROTEIN"/>
    <property type="match status" value="1"/>
</dbReference>
<proteinExistence type="predicted"/>
<organism evidence="1 2">
    <name type="scientific">Mycolicibacterium porcinum</name>
    <dbReference type="NCBI Taxonomy" id="39693"/>
    <lineage>
        <taxon>Bacteria</taxon>
        <taxon>Bacillati</taxon>
        <taxon>Actinomycetota</taxon>
        <taxon>Actinomycetes</taxon>
        <taxon>Mycobacteriales</taxon>
        <taxon>Mycobacteriaceae</taxon>
        <taxon>Mycolicibacterium</taxon>
    </lineage>
</organism>
<comment type="caution">
    <text evidence="1">The sequence shown here is derived from an EMBL/GenBank/DDBJ whole genome shotgun (WGS) entry which is preliminary data.</text>
</comment>
<dbReference type="Proteomes" id="UP001558474">
    <property type="component" value="Unassembled WGS sequence"/>
</dbReference>
<reference evidence="1 2" key="1">
    <citation type="submission" date="2024-04" db="EMBL/GenBank/DDBJ databases">
        <title>Genomic Markers of Mycobacteria.</title>
        <authorList>
            <person name="Soliman M.S."/>
            <person name="Elkholy A."/>
            <person name="Soliman N.S."/>
            <person name="Abbas A."/>
            <person name="Khayrat S."/>
            <person name="Shawky S."/>
        </authorList>
    </citation>
    <scope>NUCLEOTIDE SEQUENCE [LARGE SCALE GENOMIC DNA]</scope>
    <source>
        <strain evidence="1 2">Egy-CU-AM5</strain>
    </source>
</reference>
<evidence type="ECO:0000313" key="2">
    <source>
        <dbReference type="Proteomes" id="UP001558474"/>
    </source>
</evidence>
<gene>
    <name evidence="1" type="ORF">ABFW12_27260</name>
</gene>
<keyword evidence="2" id="KW-1185">Reference proteome</keyword>
<accession>A0ABV3VKM0</accession>
<evidence type="ECO:0000313" key="1">
    <source>
        <dbReference type="EMBL" id="MEX3741936.1"/>
    </source>
</evidence>
<dbReference type="RefSeq" id="WP_368574138.1">
    <property type="nucleotide sequence ID" value="NZ_JBDLOU010000082.1"/>
</dbReference>
<dbReference type="EMBL" id="JBDLOU010000082">
    <property type="protein sequence ID" value="MEX3741936.1"/>
    <property type="molecule type" value="Genomic_DNA"/>
</dbReference>
<sequence length="152" mass="17093">MTRHQLPKVLVSVAMTAAVLLFVTGCFVGPGQTDEGTDTVSLLKIEIPDSATNIVGHTDRGVDFLMPNDEWRAYLATYYPDKQLEHLPPLTRYETPAICLPALRTGVKLSRWTTGEYIQWRNTDKQRLRGVVITPDCEPGKAYVQWVLGDFQ</sequence>
<name>A0ABV3VKM0_9MYCO</name>
<protein>
    <recommendedName>
        <fullName evidence="3">Lipoprotein</fullName>
    </recommendedName>
</protein>
<evidence type="ECO:0008006" key="3">
    <source>
        <dbReference type="Google" id="ProtNLM"/>
    </source>
</evidence>